<dbReference type="InterPro" id="IPR049067">
    <property type="entry name" value="MreB-like_C"/>
</dbReference>
<keyword evidence="4" id="KW-1185">Reference proteome</keyword>
<dbReference type="RefSeq" id="WP_015908841.1">
    <property type="nucleotide sequence ID" value="NZ_FUZJ01000001.1"/>
</dbReference>
<dbReference type="Pfam" id="PF17989">
    <property type="entry name" value="ALP_N"/>
    <property type="match status" value="1"/>
</dbReference>
<accession>A0ABY1S6K9</accession>
<dbReference type="SUPFAM" id="SSF53067">
    <property type="entry name" value="Actin-like ATPase domain"/>
    <property type="match status" value="2"/>
</dbReference>
<dbReference type="InterPro" id="IPR040607">
    <property type="entry name" value="ALP_N"/>
</dbReference>
<feature type="domain" description="Actin-like protein N-terminal" evidence="1">
    <location>
        <begin position="4"/>
        <end position="148"/>
    </location>
</feature>
<organism evidence="3 4">
    <name type="scientific">Caldicellulosiruptor bescii</name>
    <name type="common">Anaerocellum thermophilum</name>
    <dbReference type="NCBI Taxonomy" id="31899"/>
    <lineage>
        <taxon>Bacteria</taxon>
        <taxon>Bacillati</taxon>
        <taxon>Bacillota</taxon>
        <taxon>Bacillota incertae sedis</taxon>
        <taxon>Caldicellulosiruptorales</taxon>
        <taxon>Caldicellulosiruptoraceae</taxon>
        <taxon>Caldicellulosiruptor</taxon>
    </lineage>
</organism>
<evidence type="ECO:0000259" key="1">
    <source>
        <dbReference type="Pfam" id="PF17989"/>
    </source>
</evidence>
<proteinExistence type="predicted"/>
<protein>
    <submittedName>
        <fullName evidence="3">Plasmid segregation protein ParM</fullName>
    </submittedName>
</protein>
<dbReference type="CDD" id="cd24025">
    <property type="entry name" value="ASKHA_NBD_ParM_pCBH-like"/>
    <property type="match status" value="1"/>
</dbReference>
<dbReference type="InterPro" id="IPR043129">
    <property type="entry name" value="ATPase_NBD"/>
</dbReference>
<comment type="caution">
    <text evidence="3">The sequence shown here is derived from an EMBL/GenBank/DDBJ whole genome shotgun (WGS) entry which is preliminary data.</text>
</comment>
<gene>
    <name evidence="3" type="ORF">SAMN05216240_0519</name>
</gene>
<sequence length="317" mass="35482">MKCAVDVGFGFTKAVNEKGKEVIFPSAVAKTFLTDIGLKPTSEYFITYMNQTYAVGKAATHCMITETSFSDDRFVSEFSKLLILTALMALDSDREIELGLGLPLMLYPKLKEKVRDYFEFAEEIIVDSNNVAHTYHITRCEVFPQGVGALFSIDSNIEKGIYCVLDIGFRTTDVIVVEVNENNINPLLELCFTLDKGMSMAIEKLSIILERKYGVSYDTNLLLDIHERSQISVRGRKINIEEQKKEVFNTIANDIVQSISRKLQRGFDTFDGVFVAGGGAFNIAAVLQKEFENVQVINNAQFANAKGFLNLLSILDE</sequence>
<dbReference type="GeneID" id="31773877"/>
<evidence type="ECO:0000313" key="3">
    <source>
        <dbReference type="EMBL" id="SMR91539.1"/>
    </source>
</evidence>
<dbReference type="EMBL" id="FXXC01000001">
    <property type="protein sequence ID" value="SMR91539.1"/>
    <property type="molecule type" value="Genomic_DNA"/>
</dbReference>
<dbReference type="Pfam" id="PF21522">
    <property type="entry name" value="MreB-like_C"/>
    <property type="match status" value="1"/>
</dbReference>
<evidence type="ECO:0000259" key="2">
    <source>
        <dbReference type="Pfam" id="PF21522"/>
    </source>
</evidence>
<name>A0ABY1S6K9_CALBS</name>
<reference evidence="3 4" key="1">
    <citation type="submission" date="2017-05" db="EMBL/GenBank/DDBJ databases">
        <authorList>
            <person name="Varghese N."/>
            <person name="Submissions S."/>
        </authorList>
    </citation>
    <scope>NUCLEOTIDE SEQUENCE [LARGE SCALE GENOMIC DNA]</scope>
    <source>
        <strain evidence="3 4">MACB1020</strain>
    </source>
</reference>
<dbReference type="Proteomes" id="UP000196803">
    <property type="component" value="Unassembled WGS sequence"/>
</dbReference>
<dbReference type="Gene3D" id="3.30.420.40">
    <property type="match status" value="2"/>
</dbReference>
<feature type="domain" description="Actin homologue MreB-like C-terminal" evidence="2">
    <location>
        <begin position="164"/>
        <end position="287"/>
    </location>
</feature>
<evidence type="ECO:0000313" key="4">
    <source>
        <dbReference type="Proteomes" id="UP000196803"/>
    </source>
</evidence>